<accession>A0A1I2E2T2</accession>
<protein>
    <submittedName>
        <fullName evidence="1">Uncharacterized protein</fullName>
    </submittedName>
</protein>
<evidence type="ECO:0000313" key="2">
    <source>
        <dbReference type="Proteomes" id="UP000183410"/>
    </source>
</evidence>
<proteinExistence type="predicted"/>
<evidence type="ECO:0000313" key="1">
    <source>
        <dbReference type="EMBL" id="SFE86861.1"/>
    </source>
</evidence>
<dbReference type="EMBL" id="FONN01000008">
    <property type="protein sequence ID" value="SFE86861.1"/>
    <property type="molecule type" value="Genomic_DNA"/>
</dbReference>
<gene>
    <name evidence="1" type="ORF">SAMN04487969_108132</name>
</gene>
<dbReference type="Proteomes" id="UP000183410">
    <property type="component" value="Unassembled WGS sequence"/>
</dbReference>
<dbReference type="AlphaFoldDB" id="A0A1I2E2T2"/>
<keyword evidence="2" id="KW-1185">Reference proteome</keyword>
<organism evidence="1 2">
    <name type="scientific">Paenibacillus algorifonticola</name>
    <dbReference type="NCBI Taxonomy" id="684063"/>
    <lineage>
        <taxon>Bacteria</taxon>
        <taxon>Bacillati</taxon>
        <taxon>Bacillota</taxon>
        <taxon>Bacilli</taxon>
        <taxon>Bacillales</taxon>
        <taxon>Paenibacillaceae</taxon>
        <taxon>Paenibacillus</taxon>
    </lineage>
</organism>
<reference evidence="2" key="1">
    <citation type="submission" date="2016-10" db="EMBL/GenBank/DDBJ databases">
        <authorList>
            <person name="Varghese N."/>
            <person name="Submissions S."/>
        </authorList>
    </citation>
    <scope>NUCLEOTIDE SEQUENCE [LARGE SCALE GENOMIC DNA]</scope>
    <source>
        <strain evidence="2">CGMCC 1.10223</strain>
    </source>
</reference>
<sequence length="191" mass="23296">MFRFLRKKTITFEQQLERLSEIGIRLHADVKAEWLLDTNSREQFEKDPYLSLLIVMGEEAEIDGEWRWVSDDVWYMDAECIEDTGDYVRILEQLMRLTDIKLHNVRDQIDFENRKASISFEYNQTEYFWELEFNDDWLDMNIFYHFKQLIGENKEKYFATCTMGQFALVCFLNMEQFNQLNRLMTAKWEWA</sequence>
<dbReference type="RefSeq" id="WP_046228899.1">
    <property type="nucleotide sequence ID" value="NZ_FONN01000008.1"/>
</dbReference>
<name>A0A1I2E2T2_9BACL</name>
<dbReference type="OrthoDB" id="1377090at2"/>